<evidence type="ECO:0000256" key="3">
    <source>
        <dbReference type="ARBA" id="ARBA00023114"/>
    </source>
</evidence>
<keyword evidence="2" id="KW-1134">Transmembrane beta strand</keyword>
<gene>
    <name evidence="4" type="primary">KAFR0J01550</name>
    <name evidence="4" type="ORF">KAFR_0J01550</name>
</gene>
<dbReference type="GO" id="GO:0015288">
    <property type="term" value="F:porin activity"/>
    <property type="evidence" value="ECO:0007669"/>
    <property type="project" value="UniProtKB-KW"/>
</dbReference>
<dbReference type="GO" id="GO:0045454">
    <property type="term" value="P:cell redox homeostasis"/>
    <property type="evidence" value="ECO:0007669"/>
    <property type="project" value="EnsemblFungi"/>
</dbReference>
<organism evidence="4 5">
    <name type="scientific">Kazachstania africana (strain ATCC 22294 / BCRC 22015 / CBS 2517 / CECT 1963 / NBRC 1671 / NRRL Y-8276)</name>
    <name type="common">Yeast</name>
    <name type="synonym">Kluyveromyces africanus</name>
    <dbReference type="NCBI Taxonomy" id="1071382"/>
    <lineage>
        <taxon>Eukaryota</taxon>
        <taxon>Fungi</taxon>
        <taxon>Dikarya</taxon>
        <taxon>Ascomycota</taxon>
        <taxon>Saccharomycotina</taxon>
        <taxon>Saccharomycetes</taxon>
        <taxon>Saccharomycetales</taxon>
        <taxon>Saccharomycetaceae</taxon>
        <taxon>Kazachstania</taxon>
    </lineage>
</organism>
<dbReference type="Gene3D" id="2.40.160.10">
    <property type="entry name" value="Porin"/>
    <property type="match status" value="1"/>
</dbReference>
<keyword evidence="3" id="KW-0813">Transport</keyword>
<dbReference type="AlphaFoldDB" id="H2B0S1"/>
<protein>
    <recommendedName>
        <fullName evidence="6">Mitochondrial outer membrane protein porin</fullName>
    </recommendedName>
</protein>
<dbReference type="CDD" id="cd07306">
    <property type="entry name" value="Porin3_VDAC"/>
    <property type="match status" value="1"/>
</dbReference>
<dbReference type="GO" id="GO:0046930">
    <property type="term" value="C:pore complex"/>
    <property type="evidence" value="ECO:0007669"/>
    <property type="project" value="UniProtKB-KW"/>
</dbReference>
<evidence type="ECO:0000313" key="5">
    <source>
        <dbReference type="Proteomes" id="UP000005220"/>
    </source>
</evidence>
<dbReference type="GO" id="GO:0005741">
    <property type="term" value="C:mitochondrial outer membrane"/>
    <property type="evidence" value="ECO:0007669"/>
    <property type="project" value="EnsemblFungi"/>
</dbReference>
<proteinExistence type="inferred from homology"/>
<dbReference type="STRING" id="1071382.H2B0S1"/>
<dbReference type="PANTHER" id="PTHR11743">
    <property type="entry name" value="VOLTAGE-DEPENDENT ANION-SELECTIVE CHANNEL"/>
    <property type="match status" value="1"/>
</dbReference>
<dbReference type="InParanoid" id="H2B0S1"/>
<reference evidence="4 5" key="1">
    <citation type="journal article" date="2011" name="Proc. Natl. Acad. Sci. U.S.A.">
        <title>Evolutionary erosion of yeast sex chromosomes by mating-type switching accidents.</title>
        <authorList>
            <person name="Gordon J.L."/>
            <person name="Armisen D."/>
            <person name="Proux-Wera E."/>
            <person name="Oheigeartaigh S.S."/>
            <person name="Byrne K.P."/>
            <person name="Wolfe K.H."/>
        </authorList>
    </citation>
    <scope>NUCLEOTIDE SEQUENCE [LARGE SCALE GENOMIC DNA]</scope>
    <source>
        <strain evidence="5">ATCC 22294 / BCRC 22015 / CBS 2517 / CECT 1963 / NBRC 1671 / NRRL Y-8276</strain>
    </source>
</reference>
<evidence type="ECO:0000313" key="4">
    <source>
        <dbReference type="EMBL" id="CCF60221.1"/>
    </source>
</evidence>
<dbReference type="KEGG" id="kaf:KAFR_0J01550"/>
<dbReference type="OrthoDB" id="7827681at2759"/>
<evidence type="ECO:0000256" key="1">
    <source>
        <dbReference type="ARBA" id="ARBA00007780"/>
    </source>
</evidence>
<dbReference type="GO" id="GO:0051027">
    <property type="term" value="P:DNA transport"/>
    <property type="evidence" value="ECO:0007669"/>
    <property type="project" value="EnsemblFungi"/>
</dbReference>
<accession>H2B0S1</accession>
<dbReference type="InterPro" id="IPR023614">
    <property type="entry name" value="Porin_dom_sf"/>
</dbReference>
<keyword evidence="5" id="KW-1185">Reference proteome</keyword>
<dbReference type="Pfam" id="PF01459">
    <property type="entry name" value="Porin_3"/>
    <property type="match status" value="1"/>
</dbReference>
<dbReference type="RefSeq" id="XP_003959356.1">
    <property type="nucleotide sequence ID" value="XM_003959307.1"/>
</dbReference>
<dbReference type="GO" id="GO:0008308">
    <property type="term" value="F:voltage-gated monoatomic anion channel activity"/>
    <property type="evidence" value="ECO:0007669"/>
    <property type="project" value="InterPro"/>
</dbReference>
<dbReference type="EMBL" id="HE650830">
    <property type="protein sequence ID" value="CCF60221.1"/>
    <property type="molecule type" value="Genomic_DNA"/>
</dbReference>
<dbReference type="GeneID" id="13883871"/>
<dbReference type="eggNOG" id="KOG3126">
    <property type="taxonomic scope" value="Eukaryota"/>
</dbReference>
<keyword evidence="2" id="KW-0472">Membrane</keyword>
<dbReference type="HOGENOM" id="CLU_044399_0_1_1"/>
<comment type="similarity">
    <text evidence="1">Belongs to the eukaryotic mitochondrial porin family.</text>
</comment>
<dbReference type="PANTHER" id="PTHR11743:SF70">
    <property type="entry name" value="GH26960P-RELATED"/>
    <property type="match status" value="1"/>
</dbReference>
<dbReference type="Proteomes" id="UP000005220">
    <property type="component" value="Chromosome 10"/>
</dbReference>
<dbReference type="InterPro" id="IPR001925">
    <property type="entry name" value="Porin_Euk"/>
</dbReference>
<keyword evidence="2" id="KW-0812">Transmembrane</keyword>
<evidence type="ECO:0000256" key="2">
    <source>
        <dbReference type="ARBA" id="ARBA00022452"/>
    </source>
</evidence>
<sequence length="280" mass="30527">MAPPFFPDILQNVNGLLNRDFYQNTPTAVNISTTASNGVKFNINGKQLARDAPLQANIEARLSDKVTGISISQGWSNKNKLNNKVELNKLVIPGLKFNVMSNFSPADDTKSAKLNLSLVKPFFSTRATLDKSLFTGNLTLSHDNIVTGAEFSYDIASGTISRHAMAMAYQSKDYTIGLLISDMQLATASFYQVLNSNLQVGAKATMNSKLNSNVNIEFATKYRPDESSQIKCKINDLGKLTVSCKQDLKKGITVGVGASMNALKLDEPIQKIGWSLNFSS</sequence>
<evidence type="ECO:0008006" key="6">
    <source>
        <dbReference type="Google" id="ProtNLM"/>
    </source>
</evidence>
<dbReference type="InterPro" id="IPR027246">
    <property type="entry name" value="Porin_Euk/Tom40"/>
</dbReference>
<keyword evidence="3" id="KW-0406">Ion transport</keyword>
<name>H2B0S1_KAZAF</name>
<keyword evidence="3" id="KW-0626">Porin</keyword>